<proteinExistence type="predicted"/>
<dbReference type="EC" id="3.4.14.4" evidence="1"/>
<accession>A0A3B0TSQ7</accession>
<feature type="non-terminal residue" evidence="1">
    <location>
        <position position="160"/>
    </location>
</feature>
<reference evidence="1" key="1">
    <citation type="submission" date="2018-06" db="EMBL/GenBank/DDBJ databases">
        <authorList>
            <person name="Zhirakovskaya E."/>
        </authorList>
    </citation>
    <scope>NUCLEOTIDE SEQUENCE</scope>
</reference>
<evidence type="ECO:0000313" key="1">
    <source>
        <dbReference type="EMBL" id="VAW19740.1"/>
    </source>
</evidence>
<gene>
    <name evidence="1" type="ORF">MNBD_BACTEROID04-896</name>
</gene>
<sequence length="160" mass="19107">MKIKYFLVVMLMTSVLFSCSNNTKENKNNKEAQAPFKYEVEQFADVKILRYQIPGFEELSLKQKELVYYLSQAGMVGRDIMYDQNYRHNLKIRRALEHIYTNYKGDKTTGDWKNFETYLKRIWFSNGIHHHYSNDKFKPAFSQEYFDVLLKETNTKLAGE</sequence>
<keyword evidence="1" id="KW-0378">Hydrolase</keyword>
<dbReference type="GO" id="GO:0008239">
    <property type="term" value="F:dipeptidyl-peptidase activity"/>
    <property type="evidence" value="ECO:0007669"/>
    <property type="project" value="UniProtKB-EC"/>
</dbReference>
<organism evidence="1">
    <name type="scientific">hydrothermal vent metagenome</name>
    <dbReference type="NCBI Taxonomy" id="652676"/>
    <lineage>
        <taxon>unclassified sequences</taxon>
        <taxon>metagenomes</taxon>
        <taxon>ecological metagenomes</taxon>
    </lineage>
</organism>
<dbReference type="PROSITE" id="PS51257">
    <property type="entry name" value="PROKAR_LIPOPROTEIN"/>
    <property type="match status" value="1"/>
</dbReference>
<dbReference type="AlphaFoldDB" id="A0A3B0TSQ7"/>
<name>A0A3B0TSQ7_9ZZZZ</name>
<protein>
    <submittedName>
        <fullName evidence="1">Dipeptidyl-peptidase III</fullName>
        <ecNumber evidence="1">3.4.14.4</ecNumber>
    </submittedName>
</protein>
<dbReference type="EMBL" id="UOER01000053">
    <property type="protein sequence ID" value="VAW19740.1"/>
    <property type="molecule type" value="Genomic_DNA"/>
</dbReference>